<keyword evidence="2" id="KW-1185">Reference proteome</keyword>
<evidence type="ECO:0000313" key="1">
    <source>
        <dbReference type="EMBL" id="AGT32341.1"/>
    </source>
</evidence>
<sequence>MSENIEYKTLSFDFEKTIAQTGELDLLERGCFAAYGFDYYDIGY</sequence>
<organism evidence="1 2">
    <name type="scientific">Geobacillus genomosp. 3</name>
    <dbReference type="NCBI Taxonomy" id="1921421"/>
    <lineage>
        <taxon>Bacteria</taxon>
        <taxon>Bacillati</taxon>
        <taxon>Bacillota</taxon>
        <taxon>Bacilli</taxon>
        <taxon>Bacillales</taxon>
        <taxon>Anoxybacillaceae</taxon>
        <taxon>Geobacillus</taxon>
    </lineage>
</organism>
<reference evidence="1 2" key="1">
    <citation type="journal article" date="2014" name="Genome Announc.">
        <title>Complete Genome Sequence of the Thermophilic Polychlorinated Biphenyl Degrader Geobacillus sp. Strain JF8 (NBRC 109937).</title>
        <authorList>
            <person name="Shintani M."/>
            <person name="Ohtsubo Y."/>
            <person name="Fukuda K."/>
            <person name="Hosoyama A."/>
            <person name="Ohji S."/>
            <person name="Yamazoe A."/>
            <person name="Fujita N."/>
            <person name="Nagata Y."/>
            <person name="Tsuda M."/>
            <person name="Hatta T."/>
            <person name="Kimbara K."/>
        </authorList>
    </citation>
    <scope>NUCLEOTIDE SEQUENCE [LARGE SCALE GENOMIC DNA]</scope>
    <source>
        <strain evidence="1 2">JF8</strain>
    </source>
</reference>
<dbReference type="EMBL" id="CP006254">
    <property type="protein sequence ID" value="AGT32341.1"/>
    <property type="molecule type" value="Genomic_DNA"/>
</dbReference>
<dbReference type="AlphaFoldDB" id="S6A2L5"/>
<gene>
    <name evidence="1" type="ORF">M493_10400</name>
</gene>
<dbReference type="KEGG" id="gjf:M493_10400"/>
<protein>
    <submittedName>
        <fullName evidence="1">Uncharacterized protein</fullName>
    </submittedName>
</protein>
<proteinExistence type="predicted"/>
<dbReference type="STRING" id="1921421.M493_10400"/>
<name>S6A2L5_GEOG3</name>
<dbReference type="Proteomes" id="UP000015500">
    <property type="component" value="Chromosome"/>
</dbReference>
<evidence type="ECO:0000313" key="2">
    <source>
        <dbReference type="Proteomes" id="UP000015500"/>
    </source>
</evidence>
<accession>S6A2L5</accession>
<dbReference type="HOGENOM" id="CLU_3216764_0_0_9"/>
<dbReference type="PATRIC" id="fig|1345697.3.peg.2008"/>